<feature type="non-terminal residue" evidence="4">
    <location>
        <position position="159"/>
    </location>
</feature>
<name>A0A849BNV9_9ACTN</name>
<gene>
    <name evidence="4" type="ORF">HLB09_08375</name>
</gene>
<keyword evidence="5" id="KW-1185">Reference proteome</keyword>
<dbReference type="RefSeq" id="WP_171202935.1">
    <property type="nucleotide sequence ID" value="NZ_JABEMA010000099.1"/>
</dbReference>
<dbReference type="InterPro" id="IPR023214">
    <property type="entry name" value="HAD_sf"/>
</dbReference>
<dbReference type="InterPro" id="IPR016032">
    <property type="entry name" value="Sig_transdc_resp-reg_C-effctor"/>
</dbReference>
<feature type="domain" description="OmpR/PhoB-type" evidence="3">
    <location>
        <begin position="1"/>
        <end position="105"/>
    </location>
</feature>
<proteinExistence type="predicted"/>
<evidence type="ECO:0000256" key="2">
    <source>
        <dbReference type="PROSITE-ProRule" id="PRU01091"/>
    </source>
</evidence>
<dbReference type="EMBL" id="JABEMA010000099">
    <property type="protein sequence ID" value="NNH23105.1"/>
    <property type="molecule type" value="Genomic_DNA"/>
</dbReference>
<dbReference type="InterPro" id="IPR036388">
    <property type="entry name" value="WH-like_DNA-bd_sf"/>
</dbReference>
<dbReference type="PANTHER" id="PTHR35807:SF1">
    <property type="entry name" value="TRANSCRIPTIONAL REGULATOR REDD"/>
    <property type="match status" value="1"/>
</dbReference>
<evidence type="ECO:0000313" key="5">
    <source>
        <dbReference type="Proteomes" id="UP000555552"/>
    </source>
</evidence>
<comment type="caution">
    <text evidence="4">The sequence shown here is derived from an EMBL/GenBank/DDBJ whole genome shotgun (WGS) entry which is preliminary data.</text>
</comment>
<dbReference type="PANTHER" id="PTHR35807">
    <property type="entry name" value="TRANSCRIPTIONAL REGULATOR REDD-RELATED"/>
    <property type="match status" value="1"/>
</dbReference>
<dbReference type="InterPro" id="IPR001867">
    <property type="entry name" value="OmpR/PhoB-type_DNA-bd"/>
</dbReference>
<dbReference type="AlphaFoldDB" id="A0A849BNV9"/>
<dbReference type="PROSITE" id="PS51755">
    <property type="entry name" value="OMPR_PHOB"/>
    <property type="match status" value="1"/>
</dbReference>
<evidence type="ECO:0000259" key="3">
    <source>
        <dbReference type="PROSITE" id="PS51755"/>
    </source>
</evidence>
<organism evidence="4 5">
    <name type="scientific">Pseudokineococcus marinus</name>
    <dbReference type="NCBI Taxonomy" id="351215"/>
    <lineage>
        <taxon>Bacteria</taxon>
        <taxon>Bacillati</taxon>
        <taxon>Actinomycetota</taxon>
        <taxon>Actinomycetes</taxon>
        <taxon>Kineosporiales</taxon>
        <taxon>Kineosporiaceae</taxon>
        <taxon>Pseudokineococcus</taxon>
    </lineage>
</organism>
<keyword evidence="1 2" id="KW-0238">DNA-binding</keyword>
<dbReference type="Proteomes" id="UP000555552">
    <property type="component" value="Unassembled WGS sequence"/>
</dbReference>
<dbReference type="Gene3D" id="1.10.10.10">
    <property type="entry name" value="Winged helix-like DNA-binding domain superfamily/Winged helix DNA-binding domain"/>
    <property type="match status" value="1"/>
</dbReference>
<accession>A0A849BNV9</accession>
<dbReference type="Pfam" id="PF00486">
    <property type="entry name" value="Trans_reg_C"/>
    <property type="match status" value="1"/>
</dbReference>
<dbReference type="InterPro" id="IPR051677">
    <property type="entry name" value="AfsR-DnrI-RedD_regulator"/>
</dbReference>
<feature type="DNA-binding region" description="OmpR/PhoB-type" evidence="2">
    <location>
        <begin position="1"/>
        <end position="105"/>
    </location>
</feature>
<dbReference type="GO" id="GO:0000160">
    <property type="term" value="P:phosphorelay signal transduction system"/>
    <property type="evidence" value="ECO:0007669"/>
    <property type="project" value="InterPro"/>
</dbReference>
<protein>
    <recommendedName>
        <fullName evidence="3">OmpR/PhoB-type domain-containing protein</fullName>
    </recommendedName>
</protein>
<dbReference type="Gene3D" id="3.40.50.1000">
    <property type="entry name" value="HAD superfamily/HAD-like"/>
    <property type="match status" value="1"/>
</dbReference>
<evidence type="ECO:0000256" key="1">
    <source>
        <dbReference type="ARBA" id="ARBA00023125"/>
    </source>
</evidence>
<evidence type="ECO:0000313" key="4">
    <source>
        <dbReference type="EMBL" id="NNH23105.1"/>
    </source>
</evidence>
<dbReference type="GO" id="GO:0003677">
    <property type="term" value="F:DNA binding"/>
    <property type="evidence" value="ECO:0007669"/>
    <property type="project" value="UniProtKB-UniRule"/>
</dbReference>
<dbReference type="SUPFAM" id="SSF46894">
    <property type="entry name" value="C-terminal effector domain of the bipartite response regulators"/>
    <property type="match status" value="1"/>
</dbReference>
<sequence length="159" mass="17056">MSALPRLGVLGPTTAWDAGGRELRLPGPRHRELLVRLAVARGAVVPVAVLVEDLWGAAGPDDERGRTAAVRTFVAALRRALEPDRTPRAPARVLRTKGPGYALHLPGRALDATAFEEDVALESAGITLLQADLTALVRARRLSRATMGNIRQNLVFAFV</sequence>
<reference evidence="4 5" key="1">
    <citation type="submission" date="2020-05" db="EMBL/GenBank/DDBJ databases">
        <title>MicrobeNet Type strains.</title>
        <authorList>
            <person name="Nicholson A.C."/>
        </authorList>
    </citation>
    <scope>NUCLEOTIDE SEQUENCE [LARGE SCALE GENOMIC DNA]</scope>
    <source>
        <strain evidence="4 5">JCM 14547</strain>
    </source>
</reference>
<dbReference type="SMART" id="SM00862">
    <property type="entry name" value="Trans_reg_C"/>
    <property type="match status" value="1"/>
</dbReference>
<dbReference type="GO" id="GO:0006355">
    <property type="term" value="P:regulation of DNA-templated transcription"/>
    <property type="evidence" value="ECO:0007669"/>
    <property type="project" value="InterPro"/>
</dbReference>